<sequence length="129" mass="14761">MAGVSEVETKINLEIDGIENSIILFAANLTDYTNPALSHMQRARENMMVGQPTNLAILKFSATPRWNTLQTRSTADIDLNHWILPFIHETNIDEKISIDEKEFDFTEESNTQQIEHQILVDQLVLYTTV</sequence>
<evidence type="ECO:0000313" key="2">
    <source>
        <dbReference type="Proteomes" id="UP000663848"/>
    </source>
</evidence>
<dbReference type="AlphaFoldDB" id="A0A821MHX4"/>
<protein>
    <submittedName>
        <fullName evidence="1">Uncharacterized protein</fullName>
    </submittedName>
</protein>
<organism evidence="1 2">
    <name type="scientific">Rotaria socialis</name>
    <dbReference type="NCBI Taxonomy" id="392032"/>
    <lineage>
        <taxon>Eukaryota</taxon>
        <taxon>Metazoa</taxon>
        <taxon>Spiralia</taxon>
        <taxon>Gnathifera</taxon>
        <taxon>Rotifera</taxon>
        <taxon>Eurotatoria</taxon>
        <taxon>Bdelloidea</taxon>
        <taxon>Philodinida</taxon>
        <taxon>Philodinidae</taxon>
        <taxon>Rotaria</taxon>
    </lineage>
</organism>
<evidence type="ECO:0000313" key="1">
    <source>
        <dbReference type="EMBL" id="CAF4768480.1"/>
    </source>
</evidence>
<proteinExistence type="predicted"/>
<reference evidence="1" key="1">
    <citation type="submission" date="2021-02" db="EMBL/GenBank/DDBJ databases">
        <authorList>
            <person name="Nowell W R."/>
        </authorList>
    </citation>
    <scope>NUCLEOTIDE SEQUENCE</scope>
</reference>
<gene>
    <name evidence="1" type="ORF">QYT958_LOCUS22026</name>
</gene>
<comment type="caution">
    <text evidence="1">The sequence shown here is derived from an EMBL/GenBank/DDBJ whole genome shotgun (WGS) entry which is preliminary data.</text>
</comment>
<accession>A0A821MHX4</accession>
<dbReference type="EMBL" id="CAJOBR010004129">
    <property type="protein sequence ID" value="CAF4768480.1"/>
    <property type="molecule type" value="Genomic_DNA"/>
</dbReference>
<name>A0A821MHX4_9BILA</name>
<dbReference type="Proteomes" id="UP000663848">
    <property type="component" value="Unassembled WGS sequence"/>
</dbReference>